<evidence type="ECO:0000313" key="3">
    <source>
        <dbReference type="Proteomes" id="UP001529510"/>
    </source>
</evidence>
<dbReference type="EMBL" id="JAMKFB020000015">
    <property type="protein sequence ID" value="KAL0174423.1"/>
    <property type="molecule type" value="Genomic_DNA"/>
</dbReference>
<evidence type="ECO:0000256" key="1">
    <source>
        <dbReference type="SAM" id="MobiDB-lite"/>
    </source>
</evidence>
<proteinExistence type="predicted"/>
<reference evidence="2 3" key="1">
    <citation type="submission" date="2024-05" db="EMBL/GenBank/DDBJ databases">
        <title>Genome sequencing and assembly of Indian major carp, Cirrhinus mrigala (Hamilton, 1822).</title>
        <authorList>
            <person name="Mohindra V."/>
            <person name="Chowdhury L.M."/>
            <person name="Lal K."/>
            <person name="Jena J.K."/>
        </authorList>
    </citation>
    <scope>NUCLEOTIDE SEQUENCE [LARGE SCALE GENOMIC DNA]</scope>
    <source>
        <strain evidence="2">CM1030</strain>
        <tissue evidence="2">Blood</tissue>
    </source>
</reference>
<gene>
    <name evidence="2" type="ORF">M9458_030391</name>
</gene>
<feature type="non-terminal residue" evidence="2">
    <location>
        <position position="1"/>
    </location>
</feature>
<organism evidence="2 3">
    <name type="scientific">Cirrhinus mrigala</name>
    <name type="common">Mrigala</name>
    <dbReference type="NCBI Taxonomy" id="683832"/>
    <lineage>
        <taxon>Eukaryota</taxon>
        <taxon>Metazoa</taxon>
        <taxon>Chordata</taxon>
        <taxon>Craniata</taxon>
        <taxon>Vertebrata</taxon>
        <taxon>Euteleostomi</taxon>
        <taxon>Actinopterygii</taxon>
        <taxon>Neopterygii</taxon>
        <taxon>Teleostei</taxon>
        <taxon>Ostariophysi</taxon>
        <taxon>Cypriniformes</taxon>
        <taxon>Cyprinidae</taxon>
        <taxon>Labeoninae</taxon>
        <taxon>Labeonini</taxon>
        <taxon>Cirrhinus</taxon>
    </lineage>
</organism>
<dbReference type="AlphaFoldDB" id="A0ABD0PMB1"/>
<keyword evidence="3" id="KW-1185">Reference proteome</keyword>
<sequence>AQSHHKDKPDLPPPPPPDRPHPAGSDARLPRRPLPSTPGEPLRDKLPPAPPNRNMPDWNSRPVPKAPSQPPASGDSRGHSLPLQLPSTLDARAEGPRNNGPPSLDHQLSFGSSNPGSDYDSPKVKPSASANAIYSLAI</sequence>
<name>A0ABD0PMB1_CIRMR</name>
<protein>
    <submittedName>
        <fullName evidence="2">Uncharacterized protein</fullName>
    </submittedName>
</protein>
<comment type="caution">
    <text evidence="2">The sequence shown here is derived from an EMBL/GenBank/DDBJ whole genome shotgun (WGS) entry which is preliminary data.</text>
</comment>
<feature type="region of interest" description="Disordered" evidence="1">
    <location>
        <begin position="1"/>
        <end position="138"/>
    </location>
</feature>
<evidence type="ECO:0000313" key="2">
    <source>
        <dbReference type="EMBL" id="KAL0174423.1"/>
    </source>
</evidence>
<dbReference type="Proteomes" id="UP001529510">
    <property type="component" value="Unassembled WGS sequence"/>
</dbReference>
<accession>A0ABD0PMB1</accession>
<feature type="non-terminal residue" evidence="2">
    <location>
        <position position="138"/>
    </location>
</feature>